<reference evidence="2" key="1">
    <citation type="journal article" date="2017" name="Nat. Ecol. Evol.">
        <title>Genome expansion and lineage-specific genetic innovations in the forest pathogenic fungi Armillaria.</title>
        <authorList>
            <person name="Sipos G."/>
            <person name="Prasanna A.N."/>
            <person name="Walter M.C."/>
            <person name="O'Connor E."/>
            <person name="Balint B."/>
            <person name="Krizsan K."/>
            <person name="Kiss B."/>
            <person name="Hess J."/>
            <person name="Varga T."/>
            <person name="Slot J."/>
            <person name="Riley R."/>
            <person name="Boka B."/>
            <person name="Rigling D."/>
            <person name="Barry K."/>
            <person name="Lee J."/>
            <person name="Mihaltcheva S."/>
            <person name="LaButti K."/>
            <person name="Lipzen A."/>
            <person name="Waldron R."/>
            <person name="Moloney N.M."/>
            <person name="Sperisen C."/>
            <person name="Kredics L."/>
            <person name="Vagvoelgyi C."/>
            <person name="Patrignani A."/>
            <person name="Fitzpatrick D."/>
            <person name="Nagy I."/>
            <person name="Doyle S."/>
            <person name="Anderson J.B."/>
            <person name="Grigoriev I.V."/>
            <person name="Gueldener U."/>
            <person name="Muensterkoetter M."/>
            <person name="Nagy L.G."/>
        </authorList>
    </citation>
    <scope>NUCLEOTIDE SEQUENCE [LARGE SCALE GENOMIC DNA]</scope>
    <source>
        <strain evidence="2">Ar21-2</strain>
    </source>
</reference>
<evidence type="ECO:0000313" key="1">
    <source>
        <dbReference type="EMBL" id="PBK85750.1"/>
    </source>
</evidence>
<protein>
    <submittedName>
        <fullName evidence="1">Uncharacterized protein</fullName>
    </submittedName>
</protein>
<organism evidence="1 2">
    <name type="scientific">Armillaria gallica</name>
    <name type="common">Bulbous honey fungus</name>
    <name type="synonym">Armillaria bulbosa</name>
    <dbReference type="NCBI Taxonomy" id="47427"/>
    <lineage>
        <taxon>Eukaryota</taxon>
        <taxon>Fungi</taxon>
        <taxon>Dikarya</taxon>
        <taxon>Basidiomycota</taxon>
        <taxon>Agaricomycotina</taxon>
        <taxon>Agaricomycetes</taxon>
        <taxon>Agaricomycetidae</taxon>
        <taxon>Agaricales</taxon>
        <taxon>Marasmiineae</taxon>
        <taxon>Physalacriaceae</taxon>
        <taxon>Armillaria</taxon>
    </lineage>
</organism>
<dbReference type="InParanoid" id="A0A2H3CV88"/>
<dbReference type="EMBL" id="KZ293689">
    <property type="protein sequence ID" value="PBK85750.1"/>
    <property type="molecule type" value="Genomic_DNA"/>
</dbReference>
<keyword evidence="2" id="KW-1185">Reference proteome</keyword>
<gene>
    <name evidence="1" type="ORF">ARMGADRAFT_1036177</name>
</gene>
<dbReference type="AlphaFoldDB" id="A0A2H3CV88"/>
<evidence type="ECO:0000313" key="2">
    <source>
        <dbReference type="Proteomes" id="UP000217790"/>
    </source>
</evidence>
<sequence length="174" mass="18366">MTGYGFRSNAGGDVGEDGRKQPWSLEFKLAPVAFGVLQSATAVLTPSVSISWIPSSTNITLSTDSPSTDAPLSSLIAGRNVVCATNHSSLPFRLPSANNQIVRICVEPPQKTPGVAPQNMSGVVASSLPTRCGQQRAPPLALTTKGVLILGFRFHAVTNLMKMANIEKSLSGFW</sequence>
<proteinExistence type="predicted"/>
<dbReference type="Proteomes" id="UP000217790">
    <property type="component" value="Unassembled WGS sequence"/>
</dbReference>
<accession>A0A2H3CV88</accession>
<name>A0A2H3CV88_ARMGA</name>